<dbReference type="EMBL" id="PSVT01000005">
    <property type="protein sequence ID" value="PPH78757.1"/>
    <property type="molecule type" value="Genomic_DNA"/>
</dbReference>
<keyword evidence="3" id="KW-0460">Magnesium</keyword>
<evidence type="ECO:0000256" key="3">
    <source>
        <dbReference type="ARBA" id="ARBA00022842"/>
    </source>
</evidence>
<dbReference type="Gene3D" id="1.20.120.1600">
    <property type="match status" value="1"/>
</dbReference>
<evidence type="ECO:0000313" key="8">
    <source>
        <dbReference type="Proteomes" id="UP000239698"/>
    </source>
</evidence>
<dbReference type="AlphaFoldDB" id="A0ABD6WC11"/>
<dbReference type="Proteomes" id="UP000237881">
    <property type="component" value="Unassembled WGS sequence"/>
</dbReference>
<dbReference type="Gene3D" id="3.40.50.1000">
    <property type="entry name" value="HAD superfamily/HAD-like"/>
    <property type="match status" value="1"/>
</dbReference>
<accession>A0ABD6WC11</accession>
<dbReference type="SFLD" id="SFLDS00003">
    <property type="entry name" value="Haloacid_Dehalogenase"/>
    <property type="match status" value="1"/>
</dbReference>
<dbReference type="GO" id="GO:0016787">
    <property type="term" value="F:hydrolase activity"/>
    <property type="evidence" value="ECO:0007669"/>
    <property type="project" value="UniProtKB-KW"/>
</dbReference>
<gene>
    <name evidence="5" type="ORF">C5C04_02125</name>
    <name evidence="6" type="ORF">C5C40_04305</name>
</gene>
<dbReference type="PRINTS" id="PR00413">
    <property type="entry name" value="HADHALOGNASE"/>
</dbReference>
<name>A0ABD6WC11_RATRA</name>
<reference evidence="7 8" key="1">
    <citation type="submission" date="2018-02" db="EMBL/GenBank/DDBJ databases">
        <title>Bacteriophage NCPPB3778 and a type I-E CRISPR drive the evolution of the US Biological Select Agent, Rathayibacter toxicus.</title>
        <authorList>
            <person name="Davis E.W.II."/>
            <person name="Tabima J.F."/>
            <person name="Weisberg A.J."/>
            <person name="Lopes L.D."/>
            <person name="Wiseman M.S."/>
            <person name="Wiseman M.S."/>
            <person name="Pupko T."/>
            <person name="Belcher M.S."/>
            <person name="Sechler A.J."/>
            <person name="Tancos M.A."/>
            <person name="Schroeder B.K."/>
            <person name="Murray T.D."/>
            <person name="Luster D.G."/>
            <person name="Schneider W.L."/>
            <person name="Rogers E."/>
            <person name="Andreote F.D."/>
            <person name="Grunwald N.J."/>
            <person name="Putnam M.L."/>
            <person name="Chang J.H."/>
        </authorList>
    </citation>
    <scope>NUCLEOTIDE SEQUENCE [LARGE SCALE GENOMIC DNA]</scope>
    <source>
        <strain evidence="6 8">AY1D6</strain>
        <strain evidence="5 7">AY1I9</strain>
    </source>
</reference>
<evidence type="ECO:0000256" key="1">
    <source>
        <dbReference type="ARBA" id="ARBA00001946"/>
    </source>
</evidence>
<keyword evidence="2 5" id="KW-0378">Hydrolase</keyword>
<feature type="region of interest" description="Disordered" evidence="4">
    <location>
        <begin position="1"/>
        <end position="23"/>
    </location>
</feature>
<dbReference type="EMBL" id="PSUL01000002">
    <property type="protein sequence ID" value="PPF16022.1"/>
    <property type="molecule type" value="Genomic_DNA"/>
</dbReference>
<dbReference type="SFLD" id="SFLDG01129">
    <property type="entry name" value="C1.5:_HAD__Beta-PGM__Phosphata"/>
    <property type="match status" value="1"/>
</dbReference>
<dbReference type="InterPro" id="IPR023214">
    <property type="entry name" value="HAD_sf"/>
</dbReference>
<dbReference type="SUPFAM" id="SSF56784">
    <property type="entry name" value="HAD-like"/>
    <property type="match status" value="1"/>
</dbReference>
<dbReference type="GO" id="GO:0044281">
    <property type="term" value="P:small molecule metabolic process"/>
    <property type="evidence" value="ECO:0007669"/>
    <property type="project" value="UniProtKB-ARBA"/>
</dbReference>
<dbReference type="PANTHER" id="PTHR46470:SF4">
    <property type="entry name" value="5-AMINO-6-(5-PHOSPHO-D-RIBITYLAMINO)URACIL PHOSPHATASE YIGB"/>
    <property type="match status" value="1"/>
</dbReference>
<comment type="cofactor">
    <cofactor evidence="1">
        <name>Mg(2+)</name>
        <dbReference type="ChEBI" id="CHEBI:18420"/>
    </cofactor>
</comment>
<dbReference type="PANTHER" id="PTHR46470">
    <property type="entry name" value="N-ACYLNEURAMINATE-9-PHOSPHATASE"/>
    <property type="match status" value="1"/>
</dbReference>
<dbReference type="Pfam" id="PF00702">
    <property type="entry name" value="Hydrolase"/>
    <property type="match status" value="1"/>
</dbReference>
<dbReference type="NCBIfam" id="TIGR01549">
    <property type="entry name" value="HAD-SF-IA-v1"/>
    <property type="match status" value="1"/>
</dbReference>
<comment type="caution">
    <text evidence="5">The sequence shown here is derived from an EMBL/GenBank/DDBJ whole genome shotgun (WGS) entry which is preliminary data.</text>
</comment>
<evidence type="ECO:0000256" key="4">
    <source>
        <dbReference type="SAM" id="MobiDB-lite"/>
    </source>
</evidence>
<evidence type="ECO:0000313" key="7">
    <source>
        <dbReference type="Proteomes" id="UP000237881"/>
    </source>
</evidence>
<evidence type="ECO:0000313" key="5">
    <source>
        <dbReference type="EMBL" id="PPF16022.1"/>
    </source>
</evidence>
<protein>
    <submittedName>
        <fullName evidence="5">HAD family hydrolase</fullName>
    </submittedName>
</protein>
<dbReference type="InterPro" id="IPR051400">
    <property type="entry name" value="HAD-like_hydrolase"/>
</dbReference>
<keyword evidence="8" id="KW-1185">Reference proteome</keyword>
<organism evidence="5 7">
    <name type="scientific">Rathayibacter rathayi</name>
    <name type="common">Corynebacterium rathayi</name>
    <dbReference type="NCBI Taxonomy" id="33887"/>
    <lineage>
        <taxon>Bacteria</taxon>
        <taxon>Bacillati</taxon>
        <taxon>Actinomycetota</taxon>
        <taxon>Actinomycetes</taxon>
        <taxon>Micrococcales</taxon>
        <taxon>Microbacteriaceae</taxon>
        <taxon>Rathayibacter</taxon>
    </lineage>
</organism>
<evidence type="ECO:0000256" key="2">
    <source>
        <dbReference type="ARBA" id="ARBA00022801"/>
    </source>
</evidence>
<dbReference type="KEGG" id="rry:C1O28_03185"/>
<evidence type="ECO:0000313" key="6">
    <source>
        <dbReference type="EMBL" id="PPH78757.1"/>
    </source>
</evidence>
<sequence>MPPTAPPRPRSARSPASTSASASSGASAEPAVLRLALFDLDDTLFAHASAVREGIVAYAASLGAAYDADPLDVQHRWHLLEEEHYHRYLAGKLDYEGQRRARATAFAAAVGVALTPEEASSWFRGYLAHYVAAWTLHDDALPVLDRLNAAEIRIGIITNGVLDFQLGKIEGTGLVDRIEHVIASGDVGVAKPDARIFAAACERFGVAPADALYVGDRLGTDAIGAATAGLRGVWLDRVGGPEHGRTLPPEALALDVRRIGGLDELDAQLELPEA</sequence>
<dbReference type="InterPro" id="IPR036412">
    <property type="entry name" value="HAD-like_sf"/>
</dbReference>
<proteinExistence type="predicted"/>
<feature type="compositionally biased region" description="Low complexity" evidence="4">
    <location>
        <begin position="12"/>
        <end position="23"/>
    </location>
</feature>
<dbReference type="InterPro" id="IPR006439">
    <property type="entry name" value="HAD-SF_hydro_IA"/>
</dbReference>
<dbReference type="Proteomes" id="UP000239698">
    <property type="component" value="Unassembled WGS sequence"/>
</dbReference>